<evidence type="ECO:0000313" key="2">
    <source>
        <dbReference type="Proteomes" id="UP000792457"/>
    </source>
</evidence>
<protein>
    <submittedName>
        <fullName evidence="1">Uncharacterized protein</fullName>
    </submittedName>
</protein>
<gene>
    <name evidence="1" type="ORF">J437_LFUL011380</name>
</gene>
<dbReference type="AlphaFoldDB" id="A0A8K0KD55"/>
<proteinExistence type="predicted"/>
<organism evidence="1 2">
    <name type="scientific">Ladona fulva</name>
    <name type="common">Scarce chaser dragonfly</name>
    <name type="synonym">Libellula fulva</name>
    <dbReference type="NCBI Taxonomy" id="123851"/>
    <lineage>
        <taxon>Eukaryota</taxon>
        <taxon>Metazoa</taxon>
        <taxon>Ecdysozoa</taxon>
        <taxon>Arthropoda</taxon>
        <taxon>Hexapoda</taxon>
        <taxon>Insecta</taxon>
        <taxon>Pterygota</taxon>
        <taxon>Palaeoptera</taxon>
        <taxon>Odonata</taxon>
        <taxon>Epiprocta</taxon>
        <taxon>Anisoptera</taxon>
        <taxon>Libelluloidea</taxon>
        <taxon>Libellulidae</taxon>
        <taxon>Ladona</taxon>
    </lineage>
</organism>
<dbReference type="Proteomes" id="UP000792457">
    <property type="component" value="Unassembled WGS sequence"/>
</dbReference>
<keyword evidence="2" id="KW-1185">Reference proteome</keyword>
<accession>A0A8K0KD55</accession>
<reference evidence="1" key="1">
    <citation type="submission" date="2013-04" db="EMBL/GenBank/DDBJ databases">
        <authorList>
            <person name="Qu J."/>
            <person name="Murali S.C."/>
            <person name="Bandaranaike D."/>
            <person name="Bellair M."/>
            <person name="Blankenburg K."/>
            <person name="Chao H."/>
            <person name="Dinh H."/>
            <person name="Doddapaneni H."/>
            <person name="Downs B."/>
            <person name="Dugan-Rocha S."/>
            <person name="Elkadiri S."/>
            <person name="Gnanaolivu R.D."/>
            <person name="Hernandez B."/>
            <person name="Javaid M."/>
            <person name="Jayaseelan J.C."/>
            <person name="Lee S."/>
            <person name="Li M."/>
            <person name="Ming W."/>
            <person name="Munidasa M."/>
            <person name="Muniz J."/>
            <person name="Nguyen L."/>
            <person name="Ongeri F."/>
            <person name="Osuji N."/>
            <person name="Pu L.-L."/>
            <person name="Puazo M."/>
            <person name="Qu C."/>
            <person name="Quiroz J."/>
            <person name="Raj R."/>
            <person name="Weissenberger G."/>
            <person name="Xin Y."/>
            <person name="Zou X."/>
            <person name="Han Y."/>
            <person name="Richards S."/>
            <person name="Worley K."/>
            <person name="Muzny D."/>
            <person name="Gibbs R."/>
        </authorList>
    </citation>
    <scope>NUCLEOTIDE SEQUENCE</scope>
    <source>
        <strain evidence="1">Sampled in the wild</strain>
    </source>
</reference>
<name>A0A8K0KD55_LADFU</name>
<reference evidence="1" key="2">
    <citation type="submission" date="2017-10" db="EMBL/GenBank/DDBJ databases">
        <title>Ladona fulva Genome sequencing and assembly.</title>
        <authorList>
            <person name="Murali S."/>
            <person name="Richards S."/>
            <person name="Bandaranaike D."/>
            <person name="Bellair M."/>
            <person name="Blankenburg K."/>
            <person name="Chao H."/>
            <person name="Dinh H."/>
            <person name="Doddapaneni H."/>
            <person name="Dugan-Rocha S."/>
            <person name="Elkadiri S."/>
            <person name="Gnanaolivu R."/>
            <person name="Hernandez B."/>
            <person name="Skinner E."/>
            <person name="Javaid M."/>
            <person name="Lee S."/>
            <person name="Li M."/>
            <person name="Ming W."/>
            <person name="Munidasa M."/>
            <person name="Muniz J."/>
            <person name="Nguyen L."/>
            <person name="Hughes D."/>
            <person name="Osuji N."/>
            <person name="Pu L.-L."/>
            <person name="Puazo M."/>
            <person name="Qu C."/>
            <person name="Quiroz J."/>
            <person name="Raj R."/>
            <person name="Weissenberger G."/>
            <person name="Xin Y."/>
            <person name="Zou X."/>
            <person name="Han Y."/>
            <person name="Worley K."/>
            <person name="Muzny D."/>
            <person name="Gibbs R."/>
        </authorList>
    </citation>
    <scope>NUCLEOTIDE SEQUENCE</scope>
    <source>
        <strain evidence="1">Sampled in the wild</strain>
    </source>
</reference>
<sequence>MRGSKKLDDKKWKSAAPVKPLDNLGSKPLIHNAFIPSYEKGHKKIMIITDEGEELDWTRLQIFEYDLYVVKHADWLNQQVQNKKHLSKHPPQNDEQLQGCSPLQRLQGCLVPAGLLGLGFGLHTSNHRGQWNILPNECRPGLQI</sequence>
<dbReference type="EMBL" id="KZ308583">
    <property type="protein sequence ID" value="KAG8231911.1"/>
    <property type="molecule type" value="Genomic_DNA"/>
</dbReference>
<comment type="caution">
    <text evidence="1">The sequence shown here is derived from an EMBL/GenBank/DDBJ whole genome shotgun (WGS) entry which is preliminary data.</text>
</comment>
<evidence type="ECO:0000313" key="1">
    <source>
        <dbReference type="EMBL" id="KAG8231911.1"/>
    </source>
</evidence>